<evidence type="ECO:0000313" key="9">
    <source>
        <dbReference type="EMBL" id="TCF70001.1"/>
    </source>
</evidence>
<evidence type="ECO:0000313" key="18">
    <source>
        <dbReference type="Proteomes" id="UP000593918"/>
    </source>
</evidence>
<dbReference type="OMA" id="CEYCNRE"/>
<organism evidence="2 16">
    <name type="scientific">Bifidobacterium longum subsp. longum</name>
    <dbReference type="NCBI Taxonomy" id="1679"/>
    <lineage>
        <taxon>Bacteria</taxon>
        <taxon>Bacillati</taxon>
        <taxon>Actinomycetota</taxon>
        <taxon>Actinomycetes</taxon>
        <taxon>Bifidobacteriales</taxon>
        <taxon>Bifidobacteriaceae</taxon>
        <taxon>Bifidobacterium</taxon>
    </lineage>
</organism>
<evidence type="ECO:0000313" key="5">
    <source>
        <dbReference type="EMBL" id="TCE41520.1"/>
    </source>
</evidence>
<dbReference type="EMBL" id="CP062943">
    <property type="protein sequence ID" value="QOL54561.1"/>
    <property type="molecule type" value="Genomic_DNA"/>
</dbReference>
<dbReference type="Proteomes" id="UP000292241">
    <property type="component" value="Unassembled WGS sequence"/>
</dbReference>
<dbReference type="Proteomes" id="UP000294241">
    <property type="component" value="Unassembled WGS sequence"/>
</dbReference>
<name>A0A087B0D2_BIFLL</name>
<evidence type="ECO:0000313" key="10">
    <source>
        <dbReference type="Proteomes" id="UP000291814"/>
    </source>
</evidence>
<dbReference type="EMBL" id="SHPX01000016">
    <property type="protein sequence ID" value="TCD97838.1"/>
    <property type="molecule type" value="Genomic_DNA"/>
</dbReference>
<evidence type="ECO:0000313" key="12">
    <source>
        <dbReference type="Proteomes" id="UP000292260"/>
    </source>
</evidence>
<evidence type="ECO:0000313" key="13">
    <source>
        <dbReference type="Proteomes" id="UP000292692"/>
    </source>
</evidence>
<dbReference type="AlphaFoldDB" id="A0A087B0D2"/>
<dbReference type="EMBL" id="SHPM01000017">
    <property type="protein sequence ID" value="TCD74587.1"/>
    <property type="molecule type" value="Genomic_DNA"/>
</dbReference>
<evidence type="ECO:0000313" key="16">
    <source>
        <dbReference type="Proteomes" id="UP000293701"/>
    </source>
</evidence>
<dbReference type="EMBL" id="SHSV01000013">
    <property type="protein sequence ID" value="TCF46487.1"/>
    <property type="molecule type" value="Genomic_DNA"/>
</dbReference>
<accession>A0A087B0D2</accession>
<dbReference type="Proteomes" id="UP000293137">
    <property type="component" value="Unassembled WGS sequence"/>
</dbReference>
<dbReference type="EMBL" id="SHQU01000015">
    <property type="protein sequence ID" value="TCE41520.1"/>
    <property type="molecule type" value="Genomic_DNA"/>
</dbReference>
<dbReference type="Proteomes" id="UP000593918">
    <property type="component" value="Chromosome"/>
</dbReference>
<evidence type="ECO:0000313" key="2">
    <source>
        <dbReference type="EMBL" id="TCD74587.1"/>
    </source>
</evidence>
<reference evidence="2" key="2">
    <citation type="submission" date="2019-02" db="EMBL/GenBank/DDBJ databases">
        <authorList>
            <person name="Odamaki T."/>
        </authorList>
    </citation>
    <scope>NUCLEOTIDE SEQUENCE</scope>
    <source>
        <strain evidence="2">MCC10002</strain>
        <strain evidence="3">MCC10008</strain>
        <strain evidence="4">MCC10015</strain>
        <strain evidence="5">MCC10043</strain>
        <strain evidence="6">MCC10070</strain>
        <strain evidence="7">MCC10100</strain>
        <strain evidence="8">MCC10102</strain>
        <strain evidence="9">MCC10118</strain>
    </source>
</reference>
<dbReference type="EMBL" id="SHRR01000010">
    <property type="protein sequence ID" value="TCE86896.1"/>
    <property type="molecule type" value="Genomic_DNA"/>
</dbReference>
<evidence type="ECO:0000313" key="11">
    <source>
        <dbReference type="Proteomes" id="UP000292241"/>
    </source>
</evidence>
<proteinExistence type="predicted"/>
<dbReference type="RefSeq" id="WP_007052094.1">
    <property type="nucleotide sequence ID" value="NZ_BCYH01000068.1"/>
</dbReference>
<evidence type="ECO:0000313" key="6">
    <source>
        <dbReference type="EMBL" id="TCE86896.1"/>
    </source>
</evidence>
<dbReference type="Proteomes" id="UP000292260">
    <property type="component" value="Unassembled WGS sequence"/>
</dbReference>
<dbReference type="Proteomes" id="UP000293441">
    <property type="component" value="Unassembled WGS sequence"/>
</dbReference>
<evidence type="ECO:0000313" key="1">
    <source>
        <dbReference type="EMBL" id="QOL54561.1"/>
    </source>
</evidence>
<gene>
    <name evidence="1" type="ORF">BL5915_06865</name>
    <name evidence="2" type="ORF">MCC10002_0911</name>
    <name evidence="3" type="ORF">MCC10008_0718</name>
    <name evidence="4" type="ORF">MCC10015_0894</name>
    <name evidence="5" type="ORF">MCC10043_0718</name>
    <name evidence="6" type="ORF">MCC10070_0813</name>
    <name evidence="7" type="ORF">MCC10100_0760</name>
    <name evidence="8" type="ORF">MCC10102_0817</name>
    <name evidence="9" type="ORF">MCC10118_0803</name>
</gene>
<dbReference type="EMBL" id="SHST01000021">
    <property type="protein sequence ID" value="TCF39871.1"/>
    <property type="molecule type" value="Genomic_DNA"/>
</dbReference>
<reference evidence="1 18" key="3">
    <citation type="submission" date="2020-10" db="EMBL/GenBank/DDBJ databases">
        <title>Genome sequencing of Bifidobacterium longum subsp. longum KCTC 5915.</title>
        <authorList>
            <person name="Kim J."/>
        </authorList>
    </citation>
    <scope>NUCLEOTIDE SEQUENCE [LARGE SCALE GENOMIC DNA]</scope>
    <source>
        <strain evidence="1 18">KCTC 5915</strain>
    </source>
</reference>
<dbReference type="Proteomes" id="UP000292692">
    <property type="component" value="Unassembled WGS sequence"/>
</dbReference>
<dbReference type="Proteomes" id="UP000293701">
    <property type="component" value="Unassembled WGS sequence"/>
</dbReference>
<evidence type="ECO:0000313" key="8">
    <source>
        <dbReference type="EMBL" id="TCF46487.1"/>
    </source>
</evidence>
<evidence type="ECO:0000313" key="3">
    <source>
        <dbReference type="EMBL" id="TCD84136.1"/>
    </source>
</evidence>
<evidence type="ECO:0000313" key="7">
    <source>
        <dbReference type="EMBL" id="TCF39871.1"/>
    </source>
</evidence>
<protein>
    <submittedName>
        <fullName evidence="2">Uncharacterized protein</fullName>
    </submittedName>
</protein>
<dbReference type="EMBL" id="SHPR01000018">
    <property type="protein sequence ID" value="TCD84136.1"/>
    <property type="molecule type" value="Genomic_DNA"/>
</dbReference>
<evidence type="ECO:0000313" key="14">
    <source>
        <dbReference type="Proteomes" id="UP000293137"/>
    </source>
</evidence>
<sequence>MGIRGRQYTPMDEPVFNKAIPGTEALAGALKDTFGAFRSGLGITEPVVSVNCEGCGAPLSGHRKEVVRCEYCDRETQL</sequence>
<evidence type="ECO:0000313" key="17">
    <source>
        <dbReference type="Proteomes" id="UP000294241"/>
    </source>
</evidence>
<evidence type="ECO:0000313" key="15">
    <source>
        <dbReference type="Proteomes" id="UP000293441"/>
    </source>
</evidence>
<dbReference type="EMBL" id="SHTH01000008">
    <property type="protein sequence ID" value="TCF70001.1"/>
    <property type="molecule type" value="Genomic_DNA"/>
</dbReference>
<reference evidence="10 11" key="1">
    <citation type="journal article" date="2018" name="Sci. Rep.">
        <title>Genomic diversity and distribution of Bifidobacterium longum subsp. longum across the human lifespan.</title>
        <authorList>
            <person name="Odamaki T."/>
            <person name="Bottacini F."/>
            <person name="Kato K."/>
            <person name="Mitsuyama E."/>
            <person name="Yoshida K."/>
            <person name="Horigome A."/>
            <person name="Xiao J.Z."/>
            <person name="van Sinderen D."/>
        </authorList>
    </citation>
    <scope>NUCLEOTIDE SEQUENCE [LARGE SCALE GENOMIC DNA]</scope>
    <source>
        <strain evidence="2 16">MCC10002</strain>
        <strain evidence="3 11">MCC10008</strain>
        <strain evidence="4 15">MCC10015</strain>
        <strain evidence="5 12">MCC10043</strain>
        <strain evidence="6 10">MCC10070</strain>
        <strain evidence="7 17">MCC10100</strain>
        <strain evidence="8 13">MCC10102</strain>
        <strain evidence="9 14">MCC10118</strain>
    </source>
</reference>
<dbReference type="Proteomes" id="UP000291814">
    <property type="component" value="Unassembled WGS sequence"/>
</dbReference>
<evidence type="ECO:0000313" key="4">
    <source>
        <dbReference type="EMBL" id="TCD97838.1"/>
    </source>
</evidence>